<organism evidence="9 10">
    <name type="scientific">Hemibagrus guttatus</name>
    <dbReference type="NCBI Taxonomy" id="175788"/>
    <lineage>
        <taxon>Eukaryota</taxon>
        <taxon>Metazoa</taxon>
        <taxon>Chordata</taxon>
        <taxon>Craniata</taxon>
        <taxon>Vertebrata</taxon>
        <taxon>Euteleostomi</taxon>
        <taxon>Actinopterygii</taxon>
        <taxon>Neopterygii</taxon>
        <taxon>Teleostei</taxon>
        <taxon>Ostariophysi</taxon>
        <taxon>Siluriformes</taxon>
        <taxon>Bagridae</taxon>
        <taxon>Hemibagrus</taxon>
    </lineage>
</organism>
<keyword evidence="3" id="KW-0812">Transmembrane</keyword>
<dbReference type="PANTHER" id="PTHR46730:SF2">
    <property type="entry name" value="POLYCYSTIN-1 ISOFORM X1"/>
    <property type="match status" value="1"/>
</dbReference>
<dbReference type="Pfam" id="PF02010">
    <property type="entry name" value="REJ"/>
    <property type="match status" value="1"/>
</dbReference>
<keyword evidence="10" id="KW-1185">Reference proteome</keyword>
<evidence type="ECO:0000259" key="8">
    <source>
        <dbReference type="PROSITE" id="PS51111"/>
    </source>
</evidence>
<evidence type="ECO:0000259" key="7">
    <source>
        <dbReference type="PROSITE" id="PS50093"/>
    </source>
</evidence>
<dbReference type="PROSITE" id="PS50093">
    <property type="entry name" value="PKD"/>
    <property type="match status" value="2"/>
</dbReference>
<name>A0AAE0UXZ5_9TELE</name>
<dbReference type="PANTHER" id="PTHR46730">
    <property type="entry name" value="POLYCYSTIN-1"/>
    <property type="match status" value="1"/>
</dbReference>
<dbReference type="InterPro" id="IPR014010">
    <property type="entry name" value="REJ_dom"/>
</dbReference>
<dbReference type="CDD" id="cd00146">
    <property type="entry name" value="PKD"/>
    <property type="match status" value="2"/>
</dbReference>
<keyword evidence="6" id="KW-0472">Membrane</keyword>
<dbReference type="GO" id="GO:0006816">
    <property type="term" value="P:calcium ion transport"/>
    <property type="evidence" value="ECO:0007669"/>
    <property type="project" value="TreeGrafter"/>
</dbReference>
<comment type="caution">
    <text evidence="9">The sequence shown here is derived from an EMBL/GenBank/DDBJ whole genome shotgun (WGS) entry which is preliminary data.</text>
</comment>
<evidence type="ECO:0000256" key="6">
    <source>
        <dbReference type="ARBA" id="ARBA00023136"/>
    </source>
</evidence>
<accession>A0AAE0UXZ5</accession>
<evidence type="ECO:0000256" key="5">
    <source>
        <dbReference type="ARBA" id="ARBA00022989"/>
    </source>
</evidence>
<dbReference type="InterPro" id="IPR000601">
    <property type="entry name" value="PKD_dom"/>
</dbReference>
<proteinExistence type="inferred from homology"/>
<dbReference type="Proteomes" id="UP001274896">
    <property type="component" value="Unassembled WGS sequence"/>
</dbReference>
<comment type="similarity">
    <text evidence="2">Belongs to the polycystin family.</text>
</comment>
<evidence type="ECO:0008006" key="11">
    <source>
        <dbReference type="Google" id="ProtNLM"/>
    </source>
</evidence>
<reference evidence="9" key="1">
    <citation type="submission" date="2023-06" db="EMBL/GenBank/DDBJ databases">
        <title>Male Hemibagrus guttatus genome.</title>
        <authorList>
            <person name="Bian C."/>
        </authorList>
    </citation>
    <scope>NUCLEOTIDE SEQUENCE</scope>
    <source>
        <strain evidence="9">Male_cb2023</strain>
        <tissue evidence="9">Muscle</tissue>
    </source>
</reference>
<dbReference type="Gene3D" id="2.60.40.10">
    <property type="entry name" value="Immunoglobulins"/>
    <property type="match status" value="1"/>
</dbReference>
<feature type="domain" description="REJ" evidence="8">
    <location>
        <begin position="777"/>
        <end position="925"/>
    </location>
</feature>
<keyword evidence="4" id="KW-0677">Repeat</keyword>
<feature type="domain" description="PKD" evidence="7">
    <location>
        <begin position="704"/>
        <end position="779"/>
    </location>
</feature>
<dbReference type="PROSITE" id="PS51111">
    <property type="entry name" value="REJ"/>
    <property type="match status" value="2"/>
</dbReference>
<evidence type="ECO:0000256" key="1">
    <source>
        <dbReference type="ARBA" id="ARBA00004141"/>
    </source>
</evidence>
<dbReference type="InterPro" id="IPR022409">
    <property type="entry name" value="PKD/Chitinase_dom"/>
</dbReference>
<dbReference type="GO" id="GO:0005886">
    <property type="term" value="C:plasma membrane"/>
    <property type="evidence" value="ECO:0007669"/>
    <property type="project" value="TreeGrafter"/>
</dbReference>
<dbReference type="Pfam" id="PF00801">
    <property type="entry name" value="PKD"/>
    <property type="match status" value="4"/>
</dbReference>
<protein>
    <recommendedName>
        <fullName evidence="11">Polycystic kidney disease 1b</fullName>
    </recommendedName>
</protein>
<keyword evidence="5" id="KW-1133">Transmembrane helix</keyword>
<evidence type="ECO:0000256" key="3">
    <source>
        <dbReference type="ARBA" id="ARBA00022692"/>
    </source>
</evidence>
<dbReference type="InterPro" id="IPR013783">
    <property type="entry name" value="Ig-like_fold"/>
</dbReference>
<dbReference type="SMART" id="SM00089">
    <property type="entry name" value="PKD"/>
    <property type="match status" value="5"/>
</dbReference>
<dbReference type="GO" id="GO:0005261">
    <property type="term" value="F:monoatomic cation channel activity"/>
    <property type="evidence" value="ECO:0007669"/>
    <property type="project" value="TreeGrafter"/>
</dbReference>
<evidence type="ECO:0000313" key="9">
    <source>
        <dbReference type="EMBL" id="KAK3528632.1"/>
    </source>
</evidence>
<dbReference type="EMBL" id="JAUCMX010000012">
    <property type="protein sequence ID" value="KAK3528632.1"/>
    <property type="molecule type" value="Genomic_DNA"/>
</dbReference>
<evidence type="ECO:0000313" key="10">
    <source>
        <dbReference type="Proteomes" id="UP001274896"/>
    </source>
</evidence>
<feature type="domain" description="REJ" evidence="8">
    <location>
        <begin position="936"/>
        <end position="1399"/>
    </location>
</feature>
<dbReference type="InterPro" id="IPR002859">
    <property type="entry name" value="PKD/REJ-like"/>
</dbReference>
<sequence length="1491" mass="163486">MRHTRNSGEFLHCPSVSDSAWRQSYVSIPGPAWGGWVDVAVSALTDGGHWVDNVLCDLRLIYEDTGHLYGPCNSTPNEMSIDPSTPTSVLSNSQTPVTGLQVLYPVLTKENRIDLAVNIQTLMIIKILSGRNVTSSWSAPVSRAGVPFLKSCPEEISEIQSVCQSDSPDTWFSYVYLMPISEGEQTLNITASNQLSSQTLSVKIQAHIVITGLRIQPQGFHRVLVDIPQMFTTAVATGSSVKYTWVIDNLVQSAHTGEAYSITFTKPAEHTLRVTAENPVSTQVIEVKLTADVMTSLAELTFLSRTEAVAVNTSNIYSIRVKLDVSIGVTIRWDFGDRSSSLNHTVIAPLERNHDVQLDRTATQIYLQDNAHHIYTTPETDRSPITTNVPFIQHIFDAVAVFTLRVSVGNVLGSVNATKHLTIQEPVSDIDFEVNGQLNPFSVASSSFLKFHGCVRKGTDLHWEWTTISWAGSAIVLGKNQTVSYSFMDAGDHRVTLNVSNEISWQTVSHVVTVQDAITGLSLRVSDVIICENDPVTFTTSITQGSGVLFSLEFPGGNTSLKDQEDFTISSIPVGNHTIRAVARNLVSALSVNVTVKVVERIKGIHLVNCCSSVLEASKPVSFKASVRTGSKVTYRWNFHLDGFKTLYQTGQSVQYSPLGNGSLCVKVEATTDDFCSQSMTEAVQVQWPVKNVKLSILSDGPFVDHTVTFFALDDGGSDLLFNWNFGDDNKGIRVTKTNKEVYKYNVEGRFMVQVTAFNNISQVSAQFPVLVRKLECTLPHITLIQEHAKVLKSRSNYFEASVDLNDCASYKTNYLWEIFMDPDCMEKKVFLNGSVDVTTPLLTLPKHTLEVGDYCLKFTTRFEGTPLHNYKTTGFSVVNSPLVPLIKGGSFQIWSTQKDLILDGTESYDPDATVQQVDLLEFRWKITVVEVHEAEVLPVTVKCVSCRLVFSSSVSYSHPLALSGRCPQCNGTVQYNWTAENTKGDVLLLNEVTTSTGHSSTDLVVRPNTLKPGFEYIFRLNVSQPATGLWGWASIALTQNQPPKAGNCKLSSEDSVQLLQNIVSFNCSGWMDEDANSAQLIYALQVAQCENLGTQCPLITLYRGTQNTYGTLVPLGRTRPGLDASIITVMVTIEDNMGAKVTAIKRNLVVMAPVSDHNKTEWLKKKSQEELWALLKQGNPQAVIPYAMALTSQLNQLKASSMQEFKDKVQMRGNVTQALASLSVSSLQDAAQISSALAHSTAIRSEVQCGACTSRVVEAVGKMINVIREQTRQGDVTPIDTGRNILNVLSSSMSVQNPANASGLLRTQHQDTAISAFYQVGQLMLSLMRAQMPGEEALSIESPQISALGKRGDPTSDLLCSEPSSLCHFHIPLNLSSRLKTERQEVVQILLVMESEEIPFISAADPPISTTLAAMEFATPQGLVIPIANLTAESAIRVTLQNRKTEVSGRVNVTLVSEGSVNFTVRAVETEPNAGLFIAFNFSLIQGSVY</sequence>
<dbReference type="InterPro" id="IPR035986">
    <property type="entry name" value="PKD_dom_sf"/>
</dbReference>
<evidence type="ECO:0000256" key="2">
    <source>
        <dbReference type="ARBA" id="ARBA00007200"/>
    </source>
</evidence>
<feature type="domain" description="PKD" evidence="7">
    <location>
        <begin position="458"/>
        <end position="521"/>
    </location>
</feature>
<comment type="subcellular location">
    <subcellularLocation>
        <location evidence="1">Membrane</location>
        <topology evidence="1">Multi-pass membrane protein</topology>
    </subcellularLocation>
</comment>
<dbReference type="SUPFAM" id="SSF49299">
    <property type="entry name" value="PKD domain"/>
    <property type="match status" value="4"/>
</dbReference>
<evidence type="ECO:0000256" key="4">
    <source>
        <dbReference type="ARBA" id="ARBA00022737"/>
    </source>
</evidence>
<gene>
    <name evidence="9" type="ORF">QTP70_006346</name>
</gene>